<proteinExistence type="predicted"/>
<comment type="caution">
    <text evidence="4">The sequence shown here is derived from an EMBL/GenBank/DDBJ whole genome shotgun (WGS) entry which is preliminary data.</text>
</comment>
<dbReference type="PROSITE" id="PS00018">
    <property type="entry name" value="EF_HAND_1"/>
    <property type="match status" value="2"/>
</dbReference>
<feature type="region of interest" description="Disordered" evidence="2">
    <location>
        <begin position="1328"/>
        <end position="1429"/>
    </location>
</feature>
<dbReference type="SMART" id="SM00054">
    <property type="entry name" value="EFh"/>
    <property type="match status" value="2"/>
</dbReference>
<dbReference type="Gene3D" id="1.10.238.10">
    <property type="entry name" value="EF-hand"/>
    <property type="match status" value="1"/>
</dbReference>
<dbReference type="Pfam" id="PF13499">
    <property type="entry name" value="EF-hand_7"/>
    <property type="match status" value="1"/>
</dbReference>
<sequence length="1429" mass="155429">MVTVTMMRGAQSGGVVTYVKGRTPGEVRGVRSRVVNAKRTSLDALVRAKLDRDERFANGLDGVRFYAGHTRFATTSKATFDGTHPHQWARPVTRQVVDGFDAGKLAQAAPRRVETFICHNGDLEFFDVGDRTYDLGAIQAWLERATGDPMPAAVDSAAVAGLIDLHRCQGCWYLAVRYAFLFGPDRDGLDYEVPAAAAFAAVARGFESAFAEALRDDPDLRARTSPRARAGLAADAANRLDAAGVDFFEQDSGGPSKKVQGAIALARAALAELERGKRAATVAGVARVAVDAFFDNDLLYSVRLFMQRAKGSFGLAVTSALDARRQLVIAARGQTMSVACYPKAGLVLYGSEQAAVKAALGVRRPEGGWKDGSRSSDLSDLDDYPGKVHHGDLAVRLDLDDLGGEVCLLDWGGPGTRPTTSGGNDGVQTHYLAAGRVSYTLVQESLRHHTLKRRLVPLERNPLILPLPRVAKEPVAADLADVPRVLQNIRDEWNDGQLNRLAAWTLGKKLRARLEKRASGDLPSHGVDVLVTGCEVSLWLAEQFAADLSLCLTRLNVKAISSNKILGLLGQDFPAPQTGHAFAEGGWDLRDAIVIIVSHSGGTFGPLAVANLMQASTTDIFVVTSEWDTQIGKQVRLINTGALDARVFTTNVGLRPAEPCSVSVVATHQLLTHILMYACQAVLGSPNLRQIAGVAIGLTEASLAELERSNRESVAAVEDMVGVTRKGAKRPSAVHDALEAQGNHWAQHVLEAPRAWLLCAVYVFLTVAVFSPPCSAIAAHFFGVSKGPAPGLSWLPLVVDAFIYIWLNEIMTAALRVAQGRALYHRVGGRTVVFGDVPWVAQAAEAFLSKCFACTYAMTSLNVHSANPADHLVHRFTHRVARGTLLAVGRPDGRLSALTTAEASVCLSVNQASSIQSLGITCESVTVGHNPTKLPLTANAIFIPRSRPNYLCEELLKEALVQRGEADGHCDDCACCHRAFHMPPMSAGQLLGEYISLRTQNERGAGDSRRDPTSTEAIVDDILHHCSDDPKVRRRKALREVFDSIDVDGGGTLDLEEFTQAYRKLLFDDLTDRQIALVFRDTDVDGSGEVDFEEFVEAMDASSLERLVKLQMKNDDKQGWLLASEEIYYGKSLRETAPASLRGYNLVETQHVSMKLYESRIASLERCVAFFVMSHALGRTVADWWPFWTLGFFRYRIDRTHSIMRIATTASPVSGADIRERMKQLALVKQCRNTLQKIVECQSSFRLRRLLAGVGFRPPSRPESREPSRSSTPPPFQNGPTPDAPFATPFEAYSAAKTDVTLSRAGSFDESHPDHHPEELVHVRDALPSELPPAPSSTRSRGEGFEPPARPRGEGSLDSSLSKESRTSKTSVMSIAMFGSDNNLSKKEQLKRASMMLEKQASHMSLPSITSPASVSRRISPATSPRYIA</sequence>
<feature type="compositionally biased region" description="Basic and acidic residues" evidence="2">
    <location>
        <begin position="1340"/>
        <end position="1367"/>
    </location>
</feature>
<reference evidence="4 5" key="1">
    <citation type="submission" date="2024-03" db="EMBL/GenBank/DDBJ databases">
        <title>Aureococcus anophagefferens CCMP1851 and Kratosvirus quantuckense: Draft genome of a second virus-susceptible host strain in the model system.</title>
        <authorList>
            <person name="Chase E."/>
            <person name="Truchon A.R."/>
            <person name="Schepens W."/>
            <person name="Wilhelm S.W."/>
        </authorList>
    </citation>
    <scope>NUCLEOTIDE SEQUENCE [LARGE SCALE GENOMIC DNA]</scope>
    <source>
        <strain evidence="4 5">CCMP1851</strain>
    </source>
</reference>
<evidence type="ECO:0000259" key="3">
    <source>
        <dbReference type="PROSITE" id="PS50222"/>
    </source>
</evidence>
<protein>
    <recommendedName>
        <fullName evidence="3">EF-hand domain-containing protein</fullName>
    </recommendedName>
</protein>
<dbReference type="EMBL" id="JBBJCI010000371">
    <property type="protein sequence ID" value="KAK7232021.1"/>
    <property type="molecule type" value="Genomic_DNA"/>
</dbReference>
<feature type="domain" description="EF-hand" evidence="3">
    <location>
        <begin position="1070"/>
        <end position="1105"/>
    </location>
</feature>
<dbReference type="Proteomes" id="UP001363151">
    <property type="component" value="Unassembled WGS sequence"/>
</dbReference>
<keyword evidence="5" id="KW-1185">Reference proteome</keyword>
<dbReference type="InterPro" id="IPR018247">
    <property type="entry name" value="EF_Hand_1_Ca_BS"/>
</dbReference>
<dbReference type="InterPro" id="IPR002048">
    <property type="entry name" value="EF_hand_dom"/>
</dbReference>
<accession>A0ABR1FJI1</accession>
<keyword evidence="1" id="KW-0106">Calcium</keyword>
<organism evidence="4 5">
    <name type="scientific">Aureococcus anophagefferens</name>
    <name type="common">Harmful bloom alga</name>
    <dbReference type="NCBI Taxonomy" id="44056"/>
    <lineage>
        <taxon>Eukaryota</taxon>
        <taxon>Sar</taxon>
        <taxon>Stramenopiles</taxon>
        <taxon>Ochrophyta</taxon>
        <taxon>Pelagophyceae</taxon>
        <taxon>Pelagomonadales</taxon>
        <taxon>Pelagomonadaceae</taxon>
        <taxon>Aureococcus</taxon>
    </lineage>
</organism>
<evidence type="ECO:0000313" key="5">
    <source>
        <dbReference type="Proteomes" id="UP001363151"/>
    </source>
</evidence>
<dbReference type="CDD" id="cd00051">
    <property type="entry name" value="EFh"/>
    <property type="match status" value="1"/>
</dbReference>
<feature type="domain" description="EF-hand" evidence="3">
    <location>
        <begin position="1033"/>
        <end position="1068"/>
    </location>
</feature>
<dbReference type="SUPFAM" id="SSF47473">
    <property type="entry name" value="EF-hand"/>
    <property type="match status" value="1"/>
</dbReference>
<evidence type="ECO:0000256" key="1">
    <source>
        <dbReference type="ARBA" id="ARBA00022837"/>
    </source>
</evidence>
<name>A0ABR1FJI1_AURAN</name>
<feature type="compositionally biased region" description="Polar residues" evidence="2">
    <location>
        <begin position="1402"/>
        <end position="1414"/>
    </location>
</feature>
<feature type="region of interest" description="Disordered" evidence="2">
    <location>
        <begin position="1256"/>
        <end position="1288"/>
    </location>
</feature>
<dbReference type="InterPro" id="IPR011992">
    <property type="entry name" value="EF-hand-dom_pair"/>
</dbReference>
<dbReference type="PROSITE" id="PS50222">
    <property type="entry name" value="EF_HAND_2"/>
    <property type="match status" value="2"/>
</dbReference>
<evidence type="ECO:0000313" key="4">
    <source>
        <dbReference type="EMBL" id="KAK7232021.1"/>
    </source>
</evidence>
<evidence type="ECO:0000256" key="2">
    <source>
        <dbReference type="SAM" id="MobiDB-lite"/>
    </source>
</evidence>
<gene>
    <name evidence="4" type="ORF">SO694_00031011</name>
</gene>